<dbReference type="AlphaFoldDB" id="A0A438FGG2"/>
<dbReference type="Pfam" id="PF20256">
    <property type="entry name" value="MoCoBD_2"/>
    <property type="match status" value="1"/>
</dbReference>
<feature type="domain" description="Aldehyde oxidase/xanthine dehydrogenase second molybdopterin binding" evidence="2">
    <location>
        <begin position="3"/>
        <end position="92"/>
    </location>
</feature>
<evidence type="ECO:0000313" key="4">
    <source>
        <dbReference type="Proteomes" id="UP000288805"/>
    </source>
</evidence>
<evidence type="ECO:0000256" key="1">
    <source>
        <dbReference type="ARBA" id="ARBA00022505"/>
    </source>
</evidence>
<organism evidence="3 4">
    <name type="scientific">Vitis vinifera</name>
    <name type="common">Grape</name>
    <dbReference type="NCBI Taxonomy" id="29760"/>
    <lineage>
        <taxon>Eukaryota</taxon>
        <taxon>Viridiplantae</taxon>
        <taxon>Streptophyta</taxon>
        <taxon>Embryophyta</taxon>
        <taxon>Tracheophyta</taxon>
        <taxon>Spermatophyta</taxon>
        <taxon>Magnoliopsida</taxon>
        <taxon>eudicotyledons</taxon>
        <taxon>Gunneridae</taxon>
        <taxon>Pentapetalae</taxon>
        <taxon>rosids</taxon>
        <taxon>Vitales</taxon>
        <taxon>Vitaceae</taxon>
        <taxon>Viteae</taxon>
        <taxon>Vitis</taxon>
    </lineage>
</organism>
<reference evidence="3 4" key="1">
    <citation type="journal article" date="2018" name="PLoS Genet.">
        <title>Population sequencing reveals clonal diversity and ancestral inbreeding in the grapevine cultivar Chardonnay.</title>
        <authorList>
            <person name="Roach M.J."/>
            <person name="Johnson D.L."/>
            <person name="Bohlmann J."/>
            <person name="van Vuuren H.J."/>
            <person name="Jones S.J."/>
            <person name="Pretorius I.S."/>
            <person name="Schmidt S.A."/>
            <person name="Borneman A.R."/>
        </authorList>
    </citation>
    <scope>NUCLEOTIDE SEQUENCE [LARGE SCALE GENOMIC DNA]</scope>
    <source>
        <strain evidence="4">cv. Chardonnay</strain>
        <tissue evidence="3">Leaf</tissue>
    </source>
</reference>
<dbReference type="PANTHER" id="PTHR11908:SF132">
    <property type="entry name" value="ALDEHYDE OXIDASE 1-RELATED"/>
    <property type="match status" value="1"/>
</dbReference>
<dbReference type="InterPro" id="IPR046867">
    <property type="entry name" value="AldOxase/xan_DH_MoCoBD2"/>
</dbReference>
<dbReference type="InterPro" id="IPR037165">
    <property type="entry name" value="AldOxase/xan_DH_Mopterin-bd_sf"/>
</dbReference>
<sequence>MQAQSQAVNLSASSYYVPDFSSFQYLNYGAAVEVNLLTGQTTILQSDIIYDCGQSLNPAVDLDRLMQWNFFIDNTIEGAFVQGIGFFMLESTQLIQMDWWSPKAHDIQDPNNRHRTQAVQCELEVPATMPVVKELCGLENVRVTCKACSLNAGNHFLLLIESICF</sequence>
<evidence type="ECO:0000313" key="3">
    <source>
        <dbReference type="EMBL" id="RVW59089.1"/>
    </source>
</evidence>
<dbReference type="GO" id="GO:0005506">
    <property type="term" value="F:iron ion binding"/>
    <property type="evidence" value="ECO:0007669"/>
    <property type="project" value="InterPro"/>
</dbReference>
<dbReference type="GO" id="GO:0016491">
    <property type="term" value="F:oxidoreductase activity"/>
    <property type="evidence" value="ECO:0007669"/>
    <property type="project" value="InterPro"/>
</dbReference>
<name>A0A438FGG2_VITVI</name>
<dbReference type="InterPro" id="IPR016208">
    <property type="entry name" value="Ald_Oxase/xanthine_DH-like"/>
</dbReference>
<proteinExistence type="predicted"/>
<dbReference type="PANTHER" id="PTHR11908">
    <property type="entry name" value="XANTHINE DEHYDROGENASE"/>
    <property type="match status" value="1"/>
</dbReference>
<evidence type="ECO:0000259" key="2">
    <source>
        <dbReference type="Pfam" id="PF20256"/>
    </source>
</evidence>
<gene>
    <name evidence="3" type="primary">AAO3_3</name>
    <name evidence="3" type="ORF">CK203_102935</name>
</gene>
<protein>
    <submittedName>
        <fullName evidence="3">Abscisic-aldehyde oxidase</fullName>
    </submittedName>
</protein>
<dbReference type="Gene3D" id="3.30.365.10">
    <property type="entry name" value="Aldehyde oxidase/xanthine dehydrogenase, molybdopterin binding domain"/>
    <property type="match status" value="1"/>
</dbReference>
<accession>A0A438FGG2</accession>
<dbReference type="EMBL" id="QGNW01000909">
    <property type="protein sequence ID" value="RVW59089.1"/>
    <property type="molecule type" value="Genomic_DNA"/>
</dbReference>
<dbReference type="Proteomes" id="UP000288805">
    <property type="component" value="Unassembled WGS sequence"/>
</dbReference>
<keyword evidence="1" id="KW-0500">Molybdenum</keyword>
<comment type="caution">
    <text evidence="3">The sequence shown here is derived from an EMBL/GenBank/DDBJ whole genome shotgun (WGS) entry which is preliminary data.</text>
</comment>
<dbReference type="SUPFAM" id="SSF56003">
    <property type="entry name" value="Molybdenum cofactor-binding domain"/>
    <property type="match status" value="1"/>
</dbReference>